<dbReference type="AlphaFoldDB" id="A0A1E4RQ91"/>
<dbReference type="GO" id="GO:0006888">
    <property type="term" value="P:endoplasmic reticulum to Golgi vesicle-mediated transport"/>
    <property type="evidence" value="ECO:0007669"/>
    <property type="project" value="EnsemblFungi"/>
</dbReference>
<dbReference type="Proteomes" id="UP000095085">
    <property type="component" value="Unassembled WGS sequence"/>
</dbReference>
<dbReference type="PANTHER" id="PTHR12403">
    <property type="entry name" value="TRAFFICKING PROTEIN PARTICLE COMPLEX SUBUNIT 2"/>
    <property type="match status" value="1"/>
</dbReference>
<gene>
    <name evidence="1" type="ORF">HYPBUDRAFT_101981</name>
</gene>
<dbReference type="GO" id="GO:1990071">
    <property type="term" value="C:TRAPPII protein complex"/>
    <property type="evidence" value="ECO:0007669"/>
    <property type="project" value="EnsemblFungi"/>
</dbReference>
<dbReference type="GO" id="GO:1990072">
    <property type="term" value="C:TRAPPIII protein complex"/>
    <property type="evidence" value="ECO:0007669"/>
    <property type="project" value="EnsemblFungi"/>
</dbReference>
<evidence type="ECO:0000313" key="2">
    <source>
        <dbReference type="Proteomes" id="UP000095085"/>
    </source>
</evidence>
<dbReference type="EMBL" id="KV454538">
    <property type="protein sequence ID" value="ODV69396.1"/>
    <property type="molecule type" value="Genomic_DNA"/>
</dbReference>
<evidence type="ECO:0000313" key="1">
    <source>
        <dbReference type="EMBL" id="ODV69396.1"/>
    </source>
</evidence>
<dbReference type="STRING" id="984485.A0A1E4RQ91"/>
<dbReference type="GO" id="GO:1990070">
    <property type="term" value="C:TRAPPI protein complex"/>
    <property type="evidence" value="ECO:0007669"/>
    <property type="project" value="EnsemblFungi"/>
</dbReference>
<proteinExistence type="predicted"/>
<sequence length="173" mass="19126">MSSYYFTIIGTRDNPIYELELSSFKAGGSLSIGGQNAYVPGKSQFPTSVKELLPFISNSSLDLIEDVQWSSNVFNLGRIDSFYGLLVNAFITQGNIKFILCHDSNTNSNHGSGGIGSGGSSTSKYDDNSIKQFFMEVNELYVKCLLNPFYAVNDPISSPDFDLRIKLIARKYL</sequence>
<dbReference type="Pfam" id="PF04628">
    <property type="entry name" value="Sedlin_N"/>
    <property type="match status" value="1"/>
</dbReference>
<dbReference type="GeneID" id="30992720"/>
<dbReference type="GO" id="GO:0065003">
    <property type="term" value="P:protein-containing complex assembly"/>
    <property type="evidence" value="ECO:0007669"/>
    <property type="project" value="EnsemblFungi"/>
</dbReference>
<name>A0A1E4RQ91_9ASCO</name>
<accession>A0A1E4RQ91</accession>
<reference evidence="2" key="1">
    <citation type="submission" date="2016-05" db="EMBL/GenBank/DDBJ databases">
        <title>Comparative genomics of biotechnologically important yeasts.</title>
        <authorList>
            <consortium name="DOE Joint Genome Institute"/>
            <person name="Riley R."/>
            <person name="Haridas S."/>
            <person name="Wolfe K.H."/>
            <person name="Lopes M.R."/>
            <person name="Hittinger C.T."/>
            <person name="Goker M."/>
            <person name="Salamov A."/>
            <person name="Wisecaver J."/>
            <person name="Long T.M."/>
            <person name="Aerts A.L."/>
            <person name="Barry K."/>
            <person name="Choi C."/>
            <person name="Clum A."/>
            <person name="Coughlan A.Y."/>
            <person name="Deshpande S."/>
            <person name="Douglass A.P."/>
            <person name="Hanson S.J."/>
            <person name="Klenk H.-P."/>
            <person name="Labutti K."/>
            <person name="Lapidus A."/>
            <person name="Lindquist E."/>
            <person name="Lipzen A."/>
            <person name="Meier-Kolthoff J.P."/>
            <person name="Ohm R.A."/>
            <person name="Otillar R.P."/>
            <person name="Pangilinan J."/>
            <person name="Peng Y."/>
            <person name="Rokas A."/>
            <person name="Rosa C.A."/>
            <person name="Scheuner C."/>
            <person name="Sibirny A.A."/>
            <person name="Slot J.C."/>
            <person name="Stielow J.B."/>
            <person name="Sun H."/>
            <person name="Kurtzman C.P."/>
            <person name="Blackwell M."/>
            <person name="Grigoriev I.V."/>
            <person name="Jeffries T.W."/>
        </authorList>
    </citation>
    <scope>NUCLEOTIDE SEQUENCE [LARGE SCALE GENOMIC DNA]</scope>
    <source>
        <strain evidence="2">NRRL Y-1933</strain>
    </source>
</reference>
<protein>
    <submittedName>
        <fullName evidence="1">Sedlin</fullName>
    </submittedName>
</protein>
<dbReference type="InterPro" id="IPR011012">
    <property type="entry name" value="Longin-like_dom_sf"/>
</dbReference>
<organism evidence="1 2">
    <name type="scientific">Hyphopichia burtonii NRRL Y-1933</name>
    <dbReference type="NCBI Taxonomy" id="984485"/>
    <lineage>
        <taxon>Eukaryota</taxon>
        <taxon>Fungi</taxon>
        <taxon>Dikarya</taxon>
        <taxon>Ascomycota</taxon>
        <taxon>Saccharomycotina</taxon>
        <taxon>Pichiomycetes</taxon>
        <taxon>Debaryomycetaceae</taxon>
        <taxon>Hyphopichia</taxon>
    </lineage>
</organism>
<dbReference type="OrthoDB" id="10252102at2759"/>
<dbReference type="InterPro" id="IPR006722">
    <property type="entry name" value="Sedlin"/>
</dbReference>
<keyword evidence="2" id="KW-1185">Reference proteome</keyword>
<dbReference type="Gene3D" id="3.30.450.70">
    <property type="match status" value="1"/>
</dbReference>
<dbReference type="RefSeq" id="XP_020078463.1">
    <property type="nucleotide sequence ID" value="XM_020218170.1"/>
</dbReference>
<dbReference type="CDD" id="cd14825">
    <property type="entry name" value="TRAPPC2_sedlin"/>
    <property type="match status" value="1"/>
</dbReference>
<dbReference type="SUPFAM" id="SSF64356">
    <property type="entry name" value="SNARE-like"/>
    <property type="match status" value="1"/>
</dbReference>